<dbReference type="PANTHER" id="PTHR43649:SF33">
    <property type="entry name" value="POLYGALACTURONAN_RHAMNOGALACTURONAN-BINDING PROTEIN YTCQ"/>
    <property type="match status" value="1"/>
</dbReference>
<dbReference type="EMBL" id="JBHSFI010000010">
    <property type="protein sequence ID" value="MFC4631988.1"/>
    <property type="molecule type" value="Genomic_DNA"/>
</dbReference>
<dbReference type="Gene3D" id="3.40.190.10">
    <property type="entry name" value="Periplasmic binding protein-like II"/>
    <property type="match status" value="1"/>
</dbReference>
<evidence type="ECO:0000256" key="1">
    <source>
        <dbReference type="ARBA" id="ARBA00022475"/>
    </source>
</evidence>
<keyword evidence="1" id="KW-1003">Cell membrane</keyword>
<dbReference type="InterPro" id="IPR050490">
    <property type="entry name" value="Bact_solute-bd_prot1"/>
</dbReference>
<evidence type="ECO:0000256" key="2">
    <source>
        <dbReference type="ARBA" id="ARBA00022729"/>
    </source>
</evidence>
<keyword evidence="8" id="KW-1185">Reference proteome</keyword>
<sequence length="434" mass="47067">MTHKRTMTAVAAAMAGALALTGCTGQSGGGGDTDDSTLTIWHYENEDSAMGKAWAEAIKIFEEENPDVTVDVEKQTFEQIQKNAKIVLTGDDVPDVMEFNKGNATAGQLAAQGLLTPLTDAATERGWDEKLTGSLATTATYDEQGRMGSGEWYGVPNYGEFVGVYYNKDMFAEHGLEVPTNLDELEDVLAAFKEEGITPLAEAGAEYPLGQLWYELVLAYGDRALVDDYQLFANDVNFHNDAMTKATEKLDEWIEKGYIASDSAALTAEDMGVSFIDGTYPLMVSGSWWFGRLATEVEADWGQFNFPGNTLHTGSSGNLWVVPANADSPSLAEEFIDITLRPEVQNVLAAEGGLPVAGDASVIEDERTRELTENFQAILDADGLAFYPDWPVAGYYDVIVSELQSLVNRSKTPSEVLDGLQSSYDEGKADLLDG</sequence>
<evidence type="ECO:0000256" key="4">
    <source>
        <dbReference type="ARBA" id="ARBA00023139"/>
    </source>
</evidence>
<evidence type="ECO:0000256" key="3">
    <source>
        <dbReference type="ARBA" id="ARBA00023136"/>
    </source>
</evidence>
<evidence type="ECO:0000313" key="8">
    <source>
        <dbReference type="Proteomes" id="UP001596011"/>
    </source>
</evidence>
<keyword evidence="4" id="KW-0564">Palmitate</keyword>
<dbReference type="RefSeq" id="WP_377142131.1">
    <property type="nucleotide sequence ID" value="NZ_JBHSFI010000010.1"/>
</dbReference>
<evidence type="ECO:0000313" key="7">
    <source>
        <dbReference type="EMBL" id="MFC4631988.1"/>
    </source>
</evidence>
<evidence type="ECO:0000256" key="5">
    <source>
        <dbReference type="ARBA" id="ARBA00023288"/>
    </source>
</evidence>
<dbReference type="InterPro" id="IPR006059">
    <property type="entry name" value="SBP"/>
</dbReference>
<accession>A0ABV9HP54</accession>
<protein>
    <submittedName>
        <fullName evidence="7">ABC transporter substrate-binding protein</fullName>
    </submittedName>
</protein>
<dbReference type="SUPFAM" id="SSF53850">
    <property type="entry name" value="Periplasmic binding protein-like II"/>
    <property type="match status" value="1"/>
</dbReference>
<reference evidence="8" key="1">
    <citation type="journal article" date="2019" name="Int. J. Syst. Evol. Microbiol.">
        <title>The Global Catalogue of Microorganisms (GCM) 10K type strain sequencing project: providing services to taxonomists for standard genome sequencing and annotation.</title>
        <authorList>
            <consortium name="The Broad Institute Genomics Platform"/>
            <consortium name="The Broad Institute Genome Sequencing Center for Infectious Disease"/>
            <person name="Wu L."/>
            <person name="Ma J."/>
        </authorList>
    </citation>
    <scope>NUCLEOTIDE SEQUENCE [LARGE SCALE GENOMIC DNA]</scope>
    <source>
        <strain evidence="8">CCUG 42722</strain>
    </source>
</reference>
<comment type="caution">
    <text evidence="7">The sequence shown here is derived from an EMBL/GenBank/DDBJ whole genome shotgun (WGS) entry which is preliminary data.</text>
</comment>
<proteinExistence type="predicted"/>
<gene>
    <name evidence="7" type="ORF">ACFO6V_27355</name>
</gene>
<dbReference type="Pfam" id="PF13416">
    <property type="entry name" value="SBP_bac_8"/>
    <property type="match status" value="1"/>
</dbReference>
<keyword evidence="2 6" id="KW-0732">Signal</keyword>
<keyword evidence="3" id="KW-0472">Membrane</keyword>
<name>A0ABV9HP54_9MICO</name>
<evidence type="ECO:0000256" key="6">
    <source>
        <dbReference type="SAM" id="SignalP"/>
    </source>
</evidence>
<organism evidence="7 8">
    <name type="scientific">Promicromonospora alba</name>
    <dbReference type="NCBI Taxonomy" id="1616110"/>
    <lineage>
        <taxon>Bacteria</taxon>
        <taxon>Bacillati</taxon>
        <taxon>Actinomycetota</taxon>
        <taxon>Actinomycetes</taxon>
        <taxon>Micrococcales</taxon>
        <taxon>Promicromonosporaceae</taxon>
        <taxon>Promicromonospora</taxon>
    </lineage>
</organism>
<dbReference type="PROSITE" id="PS51257">
    <property type="entry name" value="PROKAR_LIPOPROTEIN"/>
    <property type="match status" value="1"/>
</dbReference>
<dbReference type="PANTHER" id="PTHR43649">
    <property type="entry name" value="ARABINOSE-BINDING PROTEIN-RELATED"/>
    <property type="match status" value="1"/>
</dbReference>
<keyword evidence="5" id="KW-0449">Lipoprotein</keyword>
<dbReference type="Proteomes" id="UP001596011">
    <property type="component" value="Unassembled WGS sequence"/>
</dbReference>
<feature type="signal peptide" evidence="6">
    <location>
        <begin position="1"/>
        <end position="19"/>
    </location>
</feature>
<feature type="chain" id="PRO_5045141728" evidence="6">
    <location>
        <begin position="20"/>
        <end position="434"/>
    </location>
</feature>